<dbReference type="InterPro" id="IPR000742">
    <property type="entry name" value="EGF"/>
</dbReference>
<sequence length="218" mass="24255">MLWDTCADCWWISRGASGALYRPSQPRRIAFSSLQPTSRDVALPLRRRSFTRHPEQRCIVSSHLMPSLYAIGISRRYSVKVNSLPGGCSTGSRLSDDKPTAVAQRLGDLDDCDDIYGGFCRNGGTCKITTDIAHRYIPVCSCMPGFRGKQCELVNDPNIYYSRQQEQLETAALSTLVTIVIVATCIVSTALYLYRRFACSFSCISVTLSMACELPRNE</sequence>
<keyword evidence="2" id="KW-1133">Transmembrane helix</keyword>
<keyword evidence="1" id="KW-0245">EGF-like domain</keyword>
<evidence type="ECO:0000313" key="6">
    <source>
        <dbReference type="WBParaSite" id="TCNE_0001844801-mRNA-1"/>
    </source>
</evidence>
<evidence type="ECO:0000313" key="4">
    <source>
        <dbReference type="EMBL" id="VDM49765.1"/>
    </source>
</evidence>
<evidence type="ECO:0000313" key="5">
    <source>
        <dbReference type="Proteomes" id="UP000050794"/>
    </source>
</evidence>
<evidence type="ECO:0000256" key="2">
    <source>
        <dbReference type="SAM" id="Phobius"/>
    </source>
</evidence>
<name>A0A183VCH4_TOXCA</name>
<dbReference type="PROSITE" id="PS50026">
    <property type="entry name" value="EGF_3"/>
    <property type="match status" value="1"/>
</dbReference>
<dbReference type="PROSITE" id="PS01186">
    <property type="entry name" value="EGF_2"/>
    <property type="match status" value="1"/>
</dbReference>
<reference evidence="4 5" key="2">
    <citation type="submission" date="2018-11" db="EMBL/GenBank/DDBJ databases">
        <authorList>
            <consortium name="Pathogen Informatics"/>
        </authorList>
    </citation>
    <scope>NUCLEOTIDE SEQUENCE [LARGE SCALE GENOMIC DNA]</scope>
</reference>
<dbReference type="PROSITE" id="PS00022">
    <property type="entry name" value="EGF_1"/>
    <property type="match status" value="1"/>
</dbReference>
<evidence type="ECO:0000259" key="3">
    <source>
        <dbReference type="PROSITE" id="PS50026"/>
    </source>
</evidence>
<accession>A0A183VCH4</accession>
<keyword evidence="5" id="KW-1185">Reference proteome</keyword>
<proteinExistence type="predicted"/>
<evidence type="ECO:0000256" key="1">
    <source>
        <dbReference type="PROSITE-ProRule" id="PRU00076"/>
    </source>
</evidence>
<dbReference type="AlphaFoldDB" id="A0A183VCH4"/>
<dbReference type="Gene3D" id="2.10.25.10">
    <property type="entry name" value="Laminin"/>
    <property type="match status" value="1"/>
</dbReference>
<protein>
    <submittedName>
        <fullName evidence="6">EGF-like domain-containing protein</fullName>
    </submittedName>
</protein>
<dbReference type="SUPFAM" id="SSF57196">
    <property type="entry name" value="EGF/Laminin"/>
    <property type="match status" value="1"/>
</dbReference>
<gene>
    <name evidence="4" type="ORF">TCNE_LOCUS18444</name>
</gene>
<dbReference type="EMBL" id="UYWY01025535">
    <property type="protein sequence ID" value="VDM49765.1"/>
    <property type="molecule type" value="Genomic_DNA"/>
</dbReference>
<keyword evidence="2" id="KW-0812">Transmembrane</keyword>
<reference evidence="6" key="1">
    <citation type="submission" date="2016-06" db="UniProtKB">
        <authorList>
            <consortium name="WormBaseParasite"/>
        </authorList>
    </citation>
    <scope>IDENTIFICATION</scope>
</reference>
<feature type="disulfide bond" evidence="1">
    <location>
        <begin position="142"/>
        <end position="151"/>
    </location>
</feature>
<dbReference type="WBParaSite" id="TCNE_0001844801-mRNA-1">
    <property type="protein sequence ID" value="TCNE_0001844801-mRNA-1"/>
    <property type="gene ID" value="TCNE_0001844801"/>
</dbReference>
<comment type="caution">
    <text evidence="1">Lacks conserved residue(s) required for the propagation of feature annotation.</text>
</comment>
<feature type="domain" description="EGF-like" evidence="3">
    <location>
        <begin position="108"/>
        <end position="152"/>
    </location>
</feature>
<keyword evidence="1" id="KW-1015">Disulfide bond</keyword>
<organism evidence="5 6">
    <name type="scientific">Toxocara canis</name>
    <name type="common">Canine roundworm</name>
    <dbReference type="NCBI Taxonomy" id="6265"/>
    <lineage>
        <taxon>Eukaryota</taxon>
        <taxon>Metazoa</taxon>
        <taxon>Ecdysozoa</taxon>
        <taxon>Nematoda</taxon>
        <taxon>Chromadorea</taxon>
        <taxon>Rhabditida</taxon>
        <taxon>Spirurina</taxon>
        <taxon>Ascaridomorpha</taxon>
        <taxon>Ascaridoidea</taxon>
        <taxon>Toxocaridae</taxon>
        <taxon>Toxocara</taxon>
    </lineage>
</organism>
<dbReference type="Proteomes" id="UP000050794">
    <property type="component" value="Unassembled WGS sequence"/>
</dbReference>
<dbReference type="CDD" id="cd00054">
    <property type="entry name" value="EGF_CA"/>
    <property type="match status" value="1"/>
</dbReference>
<keyword evidence="2" id="KW-0472">Membrane</keyword>
<feature type="transmembrane region" description="Helical" evidence="2">
    <location>
        <begin position="171"/>
        <end position="194"/>
    </location>
</feature>